<dbReference type="Proteomes" id="UP000027142">
    <property type="component" value="Chromosome"/>
</dbReference>
<accession>A0A060LVH4</accession>
<evidence type="ECO:0000313" key="2">
    <source>
        <dbReference type="Proteomes" id="UP000027142"/>
    </source>
</evidence>
<dbReference type="STRING" id="1246626.BleG1_2696"/>
<protein>
    <recommendedName>
        <fullName evidence="3">DUF1499 domain-containing protein</fullName>
    </recommendedName>
</protein>
<evidence type="ECO:0008006" key="3">
    <source>
        <dbReference type="Google" id="ProtNLM"/>
    </source>
</evidence>
<dbReference type="eggNOG" id="ENOG5032K4G">
    <property type="taxonomic scope" value="Bacteria"/>
</dbReference>
<dbReference type="HOGENOM" id="CLU_150011_0_0_9"/>
<organism evidence="1 2">
    <name type="scientific">Shouchella lehensis G1</name>
    <dbReference type="NCBI Taxonomy" id="1246626"/>
    <lineage>
        <taxon>Bacteria</taxon>
        <taxon>Bacillati</taxon>
        <taxon>Bacillota</taxon>
        <taxon>Bacilli</taxon>
        <taxon>Bacillales</taxon>
        <taxon>Bacillaceae</taxon>
        <taxon>Shouchella</taxon>
    </lineage>
</organism>
<dbReference type="KEGG" id="ble:BleG1_2696"/>
<dbReference type="AlphaFoldDB" id="A0A060LVH4"/>
<sequence>MDALGVRDTFNRVFSTRTETGEVHPSKELQTRYYKTSKDKAMKAVEDVLKKRGFAIKRSEEERGEIVGQSTKGKKVLIVVSVITVKPFRTAVDFSCATETSLPSDFGSSRKLTVSLYKELDDALPYIGSALGSELL</sequence>
<reference evidence="1 2" key="1">
    <citation type="journal article" date="2014" name="Gene">
        <title>A comparative genomic analysis of the alkalitolerant soil bacterium Bacillus lehensis G1.</title>
        <authorList>
            <person name="Noor Y.M."/>
            <person name="Samsulrizal N.H."/>
            <person name="Jema'on N.A."/>
            <person name="Low K.O."/>
            <person name="Ramli A.N."/>
            <person name="Alias N.I."/>
            <person name="Damis S.I."/>
            <person name="Fuzi S.F."/>
            <person name="Isa M.N."/>
            <person name="Murad A.M."/>
            <person name="Raih M.F."/>
            <person name="Bakar F.D."/>
            <person name="Najimudin N."/>
            <person name="Mahadi N.M."/>
            <person name="Illias R.M."/>
        </authorList>
    </citation>
    <scope>NUCLEOTIDE SEQUENCE [LARGE SCALE GENOMIC DNA]</scope>
    <source>
        <strain evidence="1 2">G1</strain>
    </source>
</reference>
<proteinExistence type="predicted"/>
<dbReference type="PATRIC" id="fig|1246626.3.peg.2688"/>
<keyword evidence="2" id="KW-1185">Reference proteome</keyword>
<dbReference type="EMBL" id="CP003923">
    <property type="protein sequence ID" value="AIC95261.1"/>
    <property type="molecule type" value="Genomic_DNA"/>
</dbReference>
<gene>
    <name evidence="1" type="ORF">BleG1_2696</name>
</gene>
<evidence type="ECO:0000313" key="1">
    <source>
        <dbReference type="EMBL" id="AIC95261.1"/>
    </source>
</evidence>
<name>A0A060LVH4_9BACI</name>